<dbReference type="Proteomes" id="UP000615455">
    <property type="component" value="Unassembled WGS sequence"/>
</dbReference>
<dbReference type="InterPro" id="IPR046532">
    <property type="entry name" value="DUF6597"/>
</dbReference>
<dbReference type="PROSITE" id="PS01124">
    <property type="entry name" value="HTH_ARAC_FAMILY_2"/>
    <property type="match status" value="1"/>
</dbReference>
<evidence type="ECO:0000313" key="5">
    <source>
        <dbReference type="EMBL" id="GFZ97005.1"/>
    </source>
</evidence>
<keyword evidence="1" id="KW-0805">Transcription regulation</keyword>
<dbReference type="InterPro" id="IPR018060">
    <property type="entry name" value="HTH_AraC"/>
</dbReference>
<evidence type="ECO:0000256" key="3">
    <source>
        <dbReference type="ARBA" id="ARBA00023163"/>
    </source>
</evidence>
<keyword evidence="6" id="KW-1185">Reference proteome</keyword>
<evidence type="ECO:0000313" key="6">
    <source>
        <dbReference type="Proteomes" id="UP000615455"/>
    </source>
</evidence>
<dbReference type="Pfam" id="PF12833">
    <property type="entry name" value="HTH_18"/>
    <property type="match status" value="1"/>
</dbReference>
<sequence>MTSHVHRTDKGILQAEAGKHKFSLNRYQPSPDLALYIEHYWVVRWDLRGQDPYRQVILSYPNVNISFEQEQQGIYAGVYGVPKTTYARLLQDTGIVFGVKFHPGGFYPFWKQPVSLLTGEILSIQEAFGVETIDMTHMMFAMEHGEDMIPLVEQFLRDRLPEPDEQVALIRRIVQAAITNKEILQVEDMAHTFGINKRTLQRLFNRYVGVSPKWVIGRYRLQEAAELMEKGSMPDWSKLSQDLGYYDQAHFIKTFKSMIGKSPEEYVKSLGGV</sequence>
<dbReference type="InterPro" id="IPR009057">
    <property type="entry name" value="Homeodomain-like_sf"/>
</dbReference>
<proteinExistence type="predicted"/>
<name>A0ABQ1F280_9BACL</name>
<protein>
    <submittedName>
        <fullName evidence="5">AraC family transcriptional regulator</fullName>
    </submittedName>
</protein>
<dbReference type="PANTHER" id="PTHR46796">
    <property type="entry name" value="HTH-TYPE TRANSCRIPTIONAL ACTIVATOR RHAS-RELATED"/>
    <property type="match status" value="1"/>
</dbReference>
<evidence type="ECO:0000256" key="1">
    <source>
        <dbReference type="ARBA" id="ARBA00023015"/>
    </source>
</evidence>
<dbReference type="Gene3D" id="1.10.10.60">
    <property type="entry name" value="Homeodomain-like"/>
    <property type="match status" value="1"/>
</dbReference>
<dbReference type="EMBL" id="BMHE01000032">
    <property type="protein sequence ID" value="GFZ97005.1"/>
    <property type="molecule type" value="Genomic_DNA"/>
</dbReference>
<feature type="domain" description="HTH araC/xylS-type" evidence="4">
    <location>
        <begin position="168"/>
        <end position="269"/>
    </location>
</feature>
<dbReference type="InterPro" id="IPR050204">
    <property type="entry name" value="AraC_XylS_family_regulators"/>
</dbReference>
<evidence type="ECO:0000259" key="4">
    <source>
        <dbReference type="PROSITE" id="PS01124"/>
    </source>
</evidence>
<keyword evidence="3" id="KW-0804">Transcription</keyword>
<organism evidence="5 6">
    <name type="scientific">Paenibacillus marchantiophytorum</name>
    <dbReference type="NCBI Taxonomy" id="1619310"/>
    <lineage>
        <taxon>Bacteria</taxon>
        <taxon>Bacillati</taxon>
        <taxon>Bacillota</taxon>
        <taxon>Bacilli</taxon>
        <taxon>Bacillales</taxon>
        <taxon>Paenibacillaceae</taxon>
        <taxon>Paenibacillus</taxon>
    </lineage>
</organism>
<dbReference type="SMART" id="SM00342">
    <property type="entry name" value="HTH_ARAC"/>
    <property type="match status" value="1"/>
</dbReference>
<dbReference type="RefSeq" id="WP_189016137.1">
    <property type="nucleotide sequence ID" value="NZ_BMHE01000032.1"/>
</dbReference>
<reference evidence="6" key="1">
    <citation type="journal article" date="2019" name="Int. J. Syst. Evol. Microbiol.">
        <title>The Global Catalogue of Microorganisms (GCM) 10K type strain sequencing project: providing services to taxonomists for standard genome sequencing and annotation.</title>
        <authorList>
            <consortium name="The Broad Institute Genomics Platform"/>
            <consortium name="The Broad Institute Genome Sequencing Center for Infectious Disease"/>
            <person name="Wu L."/>
            <person name="Ma J."/>
        </authorList>
    </citation>
    <scope>NUCLEOTIDE SEQUENCE [LARGE SCALE GENOMIC DNA]</scope>
    <source>
        <strain evidence="6">CGMCC 1.15043</strain>
    </source>
</reference>
<evidence type="ECO:0000256" key="2">
    <source>
        <dbReference type="ARBA" id="ARBA00023125"/>
    </source>
</evidence>
<gene>
    <name evidence="5" type="ORF">GCM10008018_49230</name>
</gene>
<keyword evidence="2" id="KW-0238">DNA-binding</keyword>
<comment type="caution">
    <text evidence="5">The sequence shown here is derived from an EMBL/GenBank/DDBJ whole genome shotgun (WGS) entry which is preliminary data.</text>
</comment>
<accession>A0ABQ1F280</accession>
<dbReference type="SUPFAM" id="SSF46689">
    <property type="entry name" value="Homeodomain-like"/>
    <property type="match status" value="1"/>
</dbReference>
<dbReference type="Pfam" id="PF20240">
    <property type="entry name" value="DUF6597"/>
    <property type="match status" value="1"/>
</dbReference>